<comment type="caution">
    <text evidence="1">The sequence shown here is derived from an EMBL/GenBank/DDBJ whole genome shotgun (WGS) entry which is preliminary data.</text>
</comment>
<feature type="non-terminal residue" evidence="1">
    <location>
        <position position="1"/>
    </location>
</feature>
<protein>
    <submittedName>
        <fullName evidence="1">Uncharacterized protein</fullName>
    </submittedName>
</protein>
<dbReference type="AlphaFoldDB" id="A0A8H7LRE3"/>
<dbReference type="EMBL" id="JACYCD010000053">
    <property type="protein sequence ID" value="KAF8705460.1"/>
    <property type="molecule type" value="Genomic_DNA"/>
</dbReference>
<gene>
    <name evidence="1" type="ORF">RHS03_05752</name>
</gene>
<accession>A0A8H7LRE3</accession>
<reference evidence="1" key="1">
    <citation type="submission" date="2020-09" db="EMBL/GenBank/DDBJ databases">
        <title>Comparative genome analyses of four rice-infecting Rhizoctonia solani isolates reveal extensive enrichment of homogalacturonan modification genes.</title>
        <authorList>
            <person name="Lee D.-Y."/>
            <person name="Jeon J."/>
            <person name="Kim K.-T."/>
            <person name="Cheong K."/>
            <person name="Song H."/>
            <person name="Choi G."/>
            <person name="Ko J."/>
            <person name="Opiyo S.O."/>
            <person name="Zuo S."/>
            <person name="Madhav S."/>
            <person name="Lee Y.-H."/>
            <person name="Wang G.-L."/>
        </authorList>
    </citation>
    <scope>NUCLEOTIDE SEQUENCE</scope>
    <source>
        <strain evidence="1">AG1-IA WGL</strain>
    </source>
</reference>
<name>A0A8H7LRE3_9AGAM</name>
<dbReference type="Proteomes" id="UP000602905">
    <property type="component" value="Unassembled WGS sequence"/>
</dbReference>
<evidence type="ECO:0000313" key="2">
    <source>
        <dbReference type="Proteomes" id="UP000602905"/>
    </source>
</evidence>
<sequence>MSRIRPDRLPGASYAGSNALVVAQRKVLGLKDPFNITFDEGNDSQPMTKWYNDHKDNPYVQTLQLRKETSGPFYHEFVVFRLRAGTYWRIDRRQLPDEKKPLDSAFGDGVTAQDTIEQVSSLDGVMHGRSSCMVELEFKVQVHIGLVLRACRSIQKHARRYTLQKHNCYFFAQALTLCVACGASDWAGVGEQASVYMPRIQTTQSTHPPNLEQSKRKGPWMSPNGPFTDFCKEFDLENEARLANFKWNPTDIFTHDWEKLSRLSRVLIHTSPLLRHADHCKFCSESQTVHRQRSLGSEVDRLKNELVEYWNRVFREILEKSYLANHRRLVSSGVWSLVSQNVADKDCKQVVENSIEEVRERWGEYAKGRVDKLFGNVEDLLDPMEICDAWYPNPDEWKLTWTCKDGGPVQAAMDEWQKEIRAFVESEISHLEAALEHQTIQAGLKAQEAAMRARLISFDQSMAIKILVAQREGDLIVPEGAAPADQRTVMSGKTKRSGKTMRTINTVLTKGAILLKNKMLRFFGRSHKMEDADIVQMRKQIEELIRLHADRVEYYKVFLDCDAEAVKKDMTEGLDKVWNYLIG</sequence>
<evidence type="ECO:0000313" key="1">
    <source>
        <dbReference type="EMBL" id="KAF8705460.1"/>
    </source>
</evidence>
<proteinExistence type="predicted"/>
<organism evidence="1 2">
    <name type="scientific">Rhizoctonia solani</name>
    <dbReference type="NCBI Taxonomy" id="456999"/>
    <lineage>
        <taxon>Eukaryota</taxon>
        <taxon>Fungi</taxon>
        <taxon>Dikarya</taxon>
        <taxon>Basidiomycota</taxon>
        <taxon>Agaricomycotina</taxon>
        <taxon>Agaricomycetes</taxon>
        <taxon>Cantharellales</taxon>
        <taxon>Ceratobasidiaceae</taxon>
        <taxon>Rhizoctonia</taxon>
    </lineage>
</organism>
<dbReference type="OrthoDB" id="3269726at2759"/>